<protein>
    <submittedName>
        <fullName evidence="6">Lrp/AsnC family transcriptional regulator</fullName>
    </submittedName>
</protein>
<accession>A0ABU4U2Q2</accession>
<dbReference type="InterPro" id="IPR011008">
    <property type="entry name" value="Dimeric_a/b-barrel"/>
</dbReference>
<gene>
    <name evidence="6" type="ORF">SK571_34670</name>
</gene>
<evidence type="ECO:0000256" key="3">
    <source>
        <dbReference type="ARBA" id="ARBA00023163"/>
    </source>
</evidence>
<keyword evidence="3" id="KW-0804">Transcription</keyword>
<feature type="region of interest" description="Disordered" evidence="4">
    <location>
        <begin position="1"/>
        <end position="21"/>
    </location>
</feature>
<reference evidence="6 7" key="1">
    <citation type="submission" date="2023-11" db="EMBL/GenBank/DDBJ databases">
        <title>Lentzea sokolovensis, sp. nov., Lentzea kristufkii, sp. nov., and Lentzea miocenensis, sp. nov., rare actinobacteria from Sokolov Coal Basin, Miocene lacustrine sediment, Czech Republic.</title>
        <authorList>
            <person name="Lara A."/>
            <person name="Kotroba L."/>
            <person name="Nouioui I."/>
            <person name="Neumann-Schaal M."/>
            <person name="Mast Y."/>
            <person name="Chronakova A."/>
        </authorList>
    </citation>
    <scope>NUCLEOTIDE SEQUENCE [LARGE SCALE GENOMIC DNA]</scope>
    <source>
        <strain evidence="6 7">BCCO 10_0798</strain>
    </source>
</reference>
<name>A0ABU4U2Q2_9PSEU</name>
<evidence type="ECO:0000259" key="5">
    <source>
        <dbReference type="PROSITE" id="PS50956"/>
    </source>
</evidence>
<evidence type="ECO:0000256" key="4">
    <source>
        <dbReference type="SAM" id="MobiDB-lite"/>
    </source>
</evidence>
<dbReference type="SUPFAM" id="SSF54909">
    <property type="entry name" value="Dimeric alpha+beta barrel"/>
    <property type="match status" value="1"/>
</dbReference>
<dbReference type="RefSeq" id="WP_319988331.1">
    <property type="nucleotide sequence ID" value="NZ_JAXAVV010000022.1"/>
</dbReference>
<reference evidence="6 7" key="2">
    <citation type="submission" date="2023-11" db="EMBL/GenBank/DDBJ databases">
        <authorList>
            <person name="Lara A.C."/>
            <person name="Chronakova A."/>
        </authorList>
    </citation>
    <scope>NUCLEOTIDE SEQUENCE [LARGE SCALE GENOMIC DNA]</scope>
    <source>
        <strain evidence="6 7">BCCO 10_0798</strain>
    </source>
</reference>
<keyword evidence="1" id="KW-0805">Transcription regulation</keyword>
<dbReference type="InterPro" id="IPR019888">
    <property type="entry name" value="Tscrpt_reg_AsnC-like"/>
</dbReference>
<proteinExistence type="predicted"/>
<dbReference type="PRINTS" id="PR00033">
    <property type="entry name" value="HTHASNC"/>
</dbReference>
<dbReference type="Gene3D" id="1.10.10.10">
    <property type="entry name" value="Winged helix-like DNA-binding domain superfamily/Winged helix DNA-binding domain"/>
    <property type="match status" value="1"/>
</dbReference>
<dbReference type="InterPro" id="IPR019887">
    <property type="entry name" value="Tscrpt_reg_AsnC/Lrp_C"/>
</dbReference>
<comment type="caution">
    <text evidence="6">The sequence shown here is derived from an EMBL/GenBank/DDBJ whole genome shotgun (WGS) entry which is preliminary data.</text>
</comment>
<dbReference type="InterPro" id="IPR036388">
    <property type="entry name" value="WH-like_DNA-bd_sf"/>
</dbReference>
<evidence type="ECO:0000313" key="6">
    <source>
        <dbReference type="EMBL" id="MDX8054539.1"/>
    </source>
</evidence>
<dbReference type="Pfam" id="PF13412">
    <property type="entry name" value="HTH_24"/>
    <property type="match status" value="1"/>
</dbReference>
<keyword evidence="7" id="KW-1185">Reference proteome</keyword>
<dbReference type="Gene3D" id="3.30.70.920">
    <property type="match status" value="1"/>
</dbReference>
<dbReference type="InterPro" id="IPR000485">
    <property type="entry name" value="AsnC-type_HTH_dom"/>
</dbReference>
<dbReference type="EMBL" id="JAXAVV010000022">
    <property type="protein sequence ID" value="MDX8054539.1"/>
    <property type="molecule type" value="Genomic_DNA"/>
</dbReference>
<evidence type="ECO:0000313" key="7">
    <source>
        <dbReference type="Proteomes" id="UP001271792"/>
    </source>
</evidence>
<keyword evidence="2" id="KW-0238">DNA-binding</keyword>
<dbReference type="Proteomes" id="UP001271792">
    <property type="component" value="Unassembled WGS sequence"/>
</dbReference>
<dbReference type="SMART" id="SM00344">
    <property type="entry name" value="HTH_ASNC"/>
    <property type="match status" value="1"/>
</dbReference>
<dbReference type="PANTHER" id="PTHR30154">
    <property type="entry name" value="LEUCINE-RESPONSIVE REGULATORY PROTEIN"/>
    <property type="match status" value="1"/>
</dbReference>
<organism evidence="6 7">
    <name type="scientific">Lentzea kristufekii</name>
    <dbReference type="NCBI Taxonomy" id="3095430"/>
    <lineage>
        <taxon>Bacteria</taxon>
        <taxon>Bacillati</taxon>
        <taxon>Actinomycetota</taxon>
        <taxon>Actinomycetes</taxon>
        <taxon>Pseudonocardiales</taxon>
        <taxon>Pseudonocardiaceae</taxon>
        <taxon>Lentzea</taxon>
    </lineage>
</organism>
<sequence>MQGDHGGHPRPPAGSNRDIARKVGVAPSTCLERTRLLRERGVIRGYHADIAPSALNRGVQALVSVQVRPLSRTVIDAFKAFAAGLPEVTAVFVMAGSDDFVIHASAQDNDRLHAFLVDRLSQRKEIVGFRTSIIFQHLAKHDPAPLPGA</sequence>
<dbReference type="PROSITE" id="PS50956">
    <property type="entry name" value="HTH_ASNC_2"/>
    <property type="match status" value="1"/>
</dbReference>
<evidence type="ECO:0000256" key="2">
    <source>
        <dbReference type="ARBA" id="ARBA00023125"/>
    </source>
</evidence>
<dbReference type="SUPFAM" id="SSF46785">
    <property type="entry name" value="Winged helix' DNA-binding domain"/>
    <property type="match status" value="1"/>
</dbReference>
<feature type="domain" description="HTH asnC-type" evidence="5">
    <location>
        <begin position="15"/>
        <end position="58"/>
    </location>
</feature>
<dbReference type="PANTHER" id="PTHR30154:SF54">
    <property type="entry name" value="POSSIBLE TRANSCRIPTIONAL REGULATORY PROTEIN (PROBABLY LRP_ASNC-FAMILY)"/>
    <property type="match status" value="1"/>
</dbReference>
<evidence type="ECO:0000256" key="1">
    <source>
        <dbReference type="ARBA" id="ARBA00023015"/>
    </source>
</evidence>
<dbReference type="InterPro" id="IPR036390">
    <property type="entry name" value="WH_DNA-bd_sf"/>
</dbReference>
<dbReference type="Pfam" id="PF01037">
    <property type="entry name" value="AsnC_trans_reg"/>
    <property type="match status" value="1"/>
</dbReference>